<dbReference type="AlphaFoldDB" id="C6Q2J7"/>
<dbReference type="EMBL" id="ACVI01000182">
    <property type="protein sequence ID" value="EET84288.1"/>
    <property type="molecule type" value="Genomic_DNA"/>
</dbReference>
<dbReference type="OrthoDB" id="324626at2"/>
<keyword evidence="3" id="KW-0804">Transcription</keyword>
<dbReference type="KEGG" id="cck:Ccar_05530"/>
<dbReference type="PATRIC" id="fig|536227.13.peg.1166"/>
<evidence type="ECO:0000256" key="2">
    <source>
        <dbReference type="ARBA" id="ARBA00023125"/>
    </source>
</evidence>
<dbReference type="GO" id="GO:0003700">
    <property type="term" value="F:DNA-binding transcription factor activity"/>
    <property type="evidence" value="ECO:0007669"/>
    <property type="project" value="InterPro"/>
</dbReference>
<dbReference type="InterPro" id="IPR020449">
    <property type="entry name" value="Tscrpt_reg_AraC-type_HTH"/>
</dbReference>
<dbReference type="Proteomes" id="UP000004198">
    <property type="component" value="Unassembled WGS sequence"/>
</dbReference>
<evidence type="ECO:0000259" key="4">
    <source>
        <dbReference type="PROSITE" id="PS01124"/>
    </source>
</evidence>
<dbReference type="eggNOG" id="COG2207">
    <property type="taxonomic scope" value="Bacteria"/>
</dbReference>
<name>C6Q2J7_9CLOT</name>
<organism evidence="5 6">
    <name type="scientific">Clostridium carboxidivorans P7</name>
    <dbReference type="NCBI Taxonomy" id="536227"/>
    <lineage>
        <taxon>Bacteria</taxon>
        <taxon>Bacillati</taxon>
        <taxon>Bacillota</taxon>
        <taxon>Clostridia</taxon>
        <taxon>Eubacteriales</taxon>
        <taxon>Clostridiaceae</taxon>
        <taxon>Clostridium</taxon>
    </lineage>
</organism>
<dbReference type="InterPro" id="IPR009057">
    <property type="entry name" value="Homeodomain-like_sf"/>
</dbReference>
<protein>
    <submittedName>
        <fullName evidence="5">Transcriptional regulator, AraC family</fullName>
    </submittedName>
</protein>
<feature type="domain" description="HTH araC/xylS-type" evidence="4">
    <location>
        <begin position="193"/>
        <end position="291"/>
    </location>
</feature>
<dbReference type="InterPro" id="IPR018062">
    <property type="entry name" value="HTH_AraC-typ_CS"/>
</dbReference>
<keyword evidence="2" id="KW-0238">DNA-binding</keyword>
<dbReference type="SMART" id="SM00342">
    <property type="entry name" value="HTH_ARAC"/>
    <property type="match status" value="1"/>
</dbReference>
<dbReference type="GO" id="GO:0043565">
    <property type="term" value="F:sequence-specific DNA binding"/>
    <property type="evidence" value="ECO:0007669"/>
    <property type="project" value="InterPro"/>
</dbReference>
<keyword evidence="1" id="KW-0805">Transcription regulation</keyword>
<dbReference type="Pfam" id="PF12833">
    <property type="entry name" value="HTH_18"/>
    <property type="match status" value="1"/>
</dbReference>
<evidence type="ECO:0000313" key="5">
    <source>
        <dbReference type="EMBL" id="EET84288.1"/>
    </source>
</evidence>
<gene>
    <name evidence="5" type="ORF">CcarbDRAFT_5265</name>
</gene>
<dbReference type="Gene3D" id="1.10.10.60">
    <property type="entry name" value="Homeodomain-like"/>
    <property type="match status" value="2"/>
</dbReference>
<reference evidence="5 6" key="1">
    <citation type="submission" date="2009-06" db="EMBL/GenBank/DDBJ databases">
        <title>The draft genome of Clostridium carboxidivorans P7.</title>
        <authorList>
            <consortium name="US DOE Joint Genome Institute (JGI-PGF)"/>
            <person name="Lucas S."/>
            <person name="Copeland A."/>
            <person name="Lapidus A."/>
            <person name="Glavina del Rio T."/>
            <person name="Tice H."/>
            <person name="Bruce D."/>
            <person name="Goodwin L."/>
            <person name="Pitluck S."/>
            <person name="Larimer F."/>
            <person name="Land M.L."/>
            <person name="Hauser L."/>
            <person name="Hemme C.L."/>
        </authorList>
    </citation>
    <scope>NUCLEOTIDE SEQUENCE [LARGE SCALE GENOMIC DNA]</scope>
    <source>
        <strain evidence="5 6">P7</strain>
    </source>
</reference>
<dbReference type="InterPro" id="IPR018060">
    <property type="entry name" value="HTH_AraC"/>
</dbReference>
<dbReference type="PROSITE" id="PS01124">
    <property type="entry name" value="HTH_ARAC_FAMILY_2"/>
    <property type="match status" value="1"/>
</dbReference>
<proteinExistence type="predicted"/>
<dbReference type="PANTHER" id="PTHR43280">
    <property type="entry name" value="ARAC-FAMILY TRANSCRIPTIONAL REGULATOR"/>
    <property type="match status" value="1"/>
</dbReference>
<comment type="caution">
    <text evidence="5">The sequence shown here is derived from an EMBL/GenBank/DDBJ whole genome shotgun (WGS) entry which is preliminary data.</text>
</comment>
<dbReference type="STRING" id="536227.Ccar_05530"/>
<dbReference type="PANTHER" id="PTHR43280:SF11">
    <property type="entry name" value="RCS-SPECIFIC HTH-TYPE TRANSCRIPTIONAL ACTIVATOR RCLR"/>
    <property type="match status" value="1"/>
</dbReference>
<accession>C6Q2J7</accession>
<dbReference type="PROSITE" id="PS00041">
    <property type="entry name" value="HTH_ARAC_FAMILY_1"/>
    <property type="match status" value="1"/>
</dbReference>
<evidence type="ECO:0000256" key="1">
    <source>
        <dbReference type="ARBA" id="ARBA00023015"/>
    </source>
</evidence>
<dbReference type="RefSeq" id="WP_007064148.1">
    <property type="nucleotide sequence ID" value="NZ_ACVI01000182.1"/>
</dbReference>
<sequence>MKIDKKSLKRIQSLVGNVTQENLKYVDCYISQNLSMFIPSVGFCEYAITPNHTHPAYSFVLFFSKEKSIVPLEIQVLPNHYLVAAMSPKISHEEKETDNFTRYIAIFISSEFYEKYYSIYSDKSPERYFWKQFLIKQDFMVYIKKFMSEYENKQPGYESILESLSTIITNELIRSILEVPASSDLFIEKLETEKAIEYMHQNFGCKLKVEYLARLVNMSESHFIRTFKKETQLSPIEYLIRLRLDKAKKLIRAKSNTITEIALQCGFNSSPHFSSCFLKQYGITPTEYQNLYSK</sequence>
<evidence type="ECO:0000313" key="6">
    <source>
        <dbReference type="Proteomes" id="UP000004198"/>
    </source>
</evidence>
<dbReference type="SUPFAM" id="SSF46689">
    <property type="entry name" value="Homeodomain-like"/>
    <property type="match status" value="2"/>
</dbReference>
<dbReference type="PRINTS" id="PR00032">
    <property type="entry name" value="HTHARAC"/>
</dbReference>
<evidence type="ECO:0000256" key="3">
    <source>
        <dbReference type="ARBA" id="ARBA00023163"/>
    </source>
</evidence>
<keyword evidence="6" id="KW-1185">Reference proteome</keyword>